<gene>
    <name evidence="2" type="ORF">SEMRO_1625_G286770.1</name>
</gene>
<keyword evidence="3" id="KW-1185">Reference proteome</keyword>
<protein>
    <submittedName>
        <fullName evidence="2">Uncharacterized protein</fullName>
    </submittedName>
</protein>
<name>A0A9N8ET57_9STRA</name>
<feature type="compositionally biased region" description="Low complexity" evidence="1">
    <location>
        <begin position="277"/>
        <end position="296"/>
    </location>
</feature>
<organism evidence="2 3">
    <name type="scientific">Seminavis robusta</name>
    <dbReference type="NCBI Taxonomy" id="568900"/>
    <lineage>
        <taxon>Eukaryota</taxon>
        <taxon>Sar</taxon>
        <taxon>Stramenopiles</taxon>
        <taxon>Ochrophyta</taxon>
        <taxon>Bacillariophyta</taxon>
        <taxon>Bacillariophyceae</taxon>
        <taxon>Bacillariophycidae</taxon>
        <taxon>Naviculales</taxon>
        <taxon>Naviculaceae</taxon>
        <taxon>Seminavis</taxon>
    </lineage>
</organism>
<proteinExistence type="predicted"/>
<evidence type="ECO:0000256" key="1">
    <source>
        <dbReference type="SAM" id="MobiDB-lite"/>
    </source>
</evidence>
<dbReference type="Proteomes" id="UP001153069">
    <property type="component" value="Unassembled WGS sequence"/>
</dbReference>
<dbReference type="OrthoDB" id="46631at2759"/>
<dbReference type="AlphaFoldDB" id="A0A9N8ET57"/>
<sequence length="851" mass="95595">MTDSSSPKRRKVEKNDFSVLLEDWLGVGGAASEPPQALQALLGPKVRRDLHKLQQLFQAAGFRTSIVQSPRLAVSLYKDSCVQVQQQQQLQQQQQDDNKLYAQKDYLLTMLGLHPDQTQREDYYQQHFQPSYCLHRFVARLQVACRKAMKDPHVEEWMASSLKATTCTTTANQTANADHHQAIPKLIQLLLKADPRLRQEQLEHELERVQWHHCTLANALVQQFLRDYHGCVIQNVFFKTSHVPKYERITFYLYDPQIDLVKPSNFMFLPDLSRALQQQQQPNGKNNNSASTTTTKEPGTQAIVQDMMATFWSHLLRHGGYYASATMKKQLSPALHRYFLSGLRQDPNIPLKLNAHFEPCQPISLYLWGKAGAGKSSFVRHVPAAIQAAVEAHADPEMLVRFVKQALNKPYQDLCLELDLRPNNNDLSVMSIIQSRKCTMTQSKPGLVVIDLEEMPQYHDDDDDNTQQHDPHQLQVCQLVAQRFGGRKGEYSSEKKAPRNSEKRGIGNDASLITLFTSNYELMEPAREALQRLPMFQHLTAVEMTAIEGSDRREFALAYFQQSIQDRIQQHQAVSTVLIKALNIPLGEGDTRPLVRHLRMLAYYVSAVILGANGGGLQIANGRICAEHQVSVTQNDKSCQVVVGDKPALDLHVGTLDNLFPVKEQIFDPRTERVRKELQSRQTKLSDSSLSELSTILDFWLGGALAPAVILSQQKDIVDTLIDVIGKTLGTDDDDRGVQCLANIEAGEYKMMKSLYDPRDTPNLRDDILKLGGGRRTVGGVGSNTALVALGIQCPSTDAQLCIREMLEDSPSMTAFSSDKSALYKSGLVFAVYIEGDEITPELRSRASLVL</sequence>
<evidence type="ECO:0000313" key="3">
    <source>
        <dbReference type="Proteomes" id="UP001153069"/>
    </source>
</evidence>
<reference evidence="2" key="1">
    <citation type="submission" date="2020-06" db="EMBL/GenBank/DDBJ databases">
        <authorList>
            <consortium name="Plant Systems Biology data submission"/>
        </authorList>
    </citation>
    <scope>NUCLEOTIDE SEQUENCE</scope>
    <source>
        <strain evidence="2">D6</strain>
    </source>
</reference>
<accession>A0A9N8ET57</accession>
<evidence type="ECO:0000313" key="2">
    <source>
        <dbReference type="EMBL" id="CAB9525061.1"/>
    </source>
</evidence>
<dbReference type="EMBL" id="CAICTM010001623">
    <property type="protein sequence ID" value="CAB9525061.1"/>
    <property type="molecule type" value="Genomic_DNA"/>
</dbReference>
<comment type="caution">
    <text evidence="2">The sequence shown here is derived from an EMBL/GenBank/DDBJ whole genome shotgun (WGS) entry which is preliminary data.</text>
</comment>
<feature type="region of interest" description="Disordered" evidence="1">
    <location>
        <begin position="277"/>
        <end position="297"/>
    </location>
</feature>